<protein>
    <submittedName>
        <fullName evidence="1">Uncharacterized protein</fullName>
    </submittedName>
</protein>
<accession>A0A212IX20</accession>
<proteinExistence type="predicted"/>
<sequence>MTKLEPRKVDTVTVDDLRNIGIGQTAAFTLPNFRKVRSAQSVASYYGKIKELGKKFKTQSRVEDNLLIIKAVEL</sequence>
<gene>
    <name evidence="1" type="ORF">KL86DYS1_10411</name>
</gene>
<organism evidence="1">
    <name type="scientific">uncultured Dysgonomonas sp</name>
    <dbReference type="NCBI Taxonomy" id="206096"/>
    <lineage>
        <taxon>Bacteria</taxon>
        <taxon>Pseudomonadati</taxon>
        <taxon>Bacteroidota</taxon>
        <taxon>Bacteroidia</taxon>
        <taxon>Bacteroidales</taxon>
        <taxon>Dysgonomonadaceae</taxon>
        <taxon>Dysgonomonas</taxon>
        <taxon>environmental samples</taxon>
    </lineage>
</organism>
<dbReference type="EMBL" id="FLUM01000001">
    <property type="protein sequence ID" value="SBV91712.1"/>
    <property type="molecule type" value="Genomic_DNA"/>
</dbReference>
<dbReference type="RefSeq" id="WP_296938311.1">
    <property type="nucleotide sequence ID" value="NZ_LT599032.1"/>
</dbReference>
<dbReference type="AlphaFoldDB" id="A0A212IX20"/>
<evidence type="ECO:0000313" key="1">
    <source>
        <dbReference type="EMBL" id="SBV91712.1"/>
    </source>
</evidence>
<reference evidence="1" key="1">
    <citation type="submission" date="2016-04" db="EMBL/GenBank/DDBJ databases">
        <authorList>
            <person name="Evans L.H."/>
            <person name="Alamgir A."/>
            <person name="Owens N."/>
            <person name="Weber N.D."/>
            <person name="Virtaneva K."/>
            <person name="Barbian K."/>
            <person name="Babar A."/>
            <person name="Rosenke K."/>
        </authorList>
    </citation>
    <scope>NUCLEOTIDE SEQUENCE</scope>
    <source>
        <strain evidence="1">86-1</strain>
    </source>
</reference>
<name>A0A212IX20_9BACT</name>